<evidence type="ECO:0000259" key="8">
    <source>
        <dbReference type="PROSITE" id="PS50850"/>
    </source>
</evidence>
<feature type="transmembrane region" description="Helical" evidence="7">
    <location>
        <begin position="380"/>
        <end position="398"/>
    </location>
</feature>
<reference evidence="10" key="1">
    <citation type="journal article" date="2019" name="Int. J. Syst. Evol. Microbiol.">
        <title>The Global Catalogue of Microorganisms (GCM) 10K type strain sequencing project: providing services to taxonomists for standard genome sequencing and annotation.</title>
        <authorList>
            <consortium name="The Broad Institute Genomics Platform"/>
            <consortium name="The Broad Institute Genome Sequencing Center for Infectious Disease"/>
            <person name="Wu L."/>
            <person name="Ma J."/>
        </authorList>
    </citation>
    <scope>NUCLEOTIDE SEQUENCE [LARGE SCALE GENOMIC DNA]</scope>
    <source>
        <strain evidence="10">JCM 17388</strain>
    </source>
</reference>
<name>A0ABP8BIM8_9ACTN</name>
<feature type="transmembrane region" description="Helical" evidence="7">
    <location>
        <begin position="86"/>
        <end position="110"/>
    </location>
</feature>
<evidence type="ECO:0000256" key="2">
    <source>
        <dbReference type="ARBA" id="ARBA00022448"/>
    </source>
</evidence>
<keyword evidence="10" id="KW-1185">Reference proteome</keyword>
<dbReference type="SUPFAM" id="SSF103473">
    <property type="entry name" value="MFS general substrate transporter"/>
    <property type="match status" value="1"/>
</dbReference>
<feature type="transmembrane region" description="Helical" evidence="7">
    <location>
        <begin position="285"/>
        <end position="305"/>
    </location>
</feature>
<keyword evidence="4 7" id="KW-0812">Transmembrane</keyword>
<organism evidence="9 10">
    <name type="scientific">Streptosporangium oxazolinicum</name>
    <dbReference type="NCBI Taxonomy" id="909287"/>
    <lineage>
        <taxon>Bacteria</taxon>
        <taxon>Bacillati</taxon>
        <taxon>Actinomycetota</taxon>
        <taxon>Actinomycetes</taxon>
        <taxon>Streptosporangiales</taxon>
        <taxon>Streptosporangiaceae</taxon>
        <taxon>Streptosporangium</taxon>
    </lineage>
</organism>
<dbReference type="Proteomes" id="UP001501251">
    <property type="component" value="Unassembled WGS sequence"/>
</dbReference>
<keyword evidence="2" id="KW-0813">Transport</keyword>
<dbReference type="EMBL" id="BAABAQ010000017">
    <property type="protein sequence ID" value="GAA4207661.1"/>
    <property type="molecule type" value="Genomic_DNA"/>
</dbReference>
<comment type="subcellular location">
    <subcellularLocation>
        <location evidence="1">Cell membrane</location>
        <topology evidence="1">Multi-pass membrane protein</topology>
    </subcellularLocation>
</comment>
<evidence type="ECO:0000256" key="7">
    <source>
        <dbReference type="SAM" id="Phobius"/>
    </source>
</evidence>
<evidence type="ECO:0000313" key="9">
    <source>
        <dbReference type="EMBL" id="GAA4207661.1"/>
    </source>
</evidence>
<protein>
    <recommendedName>
        <fullName evidence="8">Major facilitator superfamily (MFS) profile domain-containing protein</fullName>
    </recommendedName>
</protein>
<dbReference type="PANTHER" id="PTHR23513:SF6">
    <property type="entry name" value="MAJOR FACILITATOR SUPERFAMILY ASSOCIATED DOMAIN-CONTAINING PROTEIN"/>
    <property type="match status" value="1"/>
</dbReference>
<dbReference type="InterPro" id="IPR010290">
    <property type="entry name" value="TM_effector"/>
</dbReference>
<dbReference type="InterPro" id="IPR020846">
    <property type="entry name" value="MFS_dom"/>
</dbReference>
<keyword evidence="3" id="KW-1003">Cell membrane</keyword>
<feature type="transmembrane region" description="Helical" evidence="7">
    <location>
        <begin position="162"/>
        <end position="187"/>
    </location>
</feature>
<feature type="transmembrane region" description="Helical" evidence="7">
    <location>
        <begin position="226"/>
        <end position="249"/>
    </location>
</feature>
<gene>
    <name evidence="9" type="ORF">GCM10022252_71650</name>
</gene>
<evidence type="ECO:0000256" key="6">
    <source>
        <dbReference type="ARBA" id="ARBA00023136"/>
    </source>
</evidence>
<proteinExistence type="predicted"/>
<evidence type="ECO:0000313" key="10">
    <source>
        <dbReference type="Proteomes" id="UP001501251"/>
    </source>
</evidence>
<evidence type="ECO:0000256" key="4">
    <source>
        <dbReference type="ARBA" id="ARBA00022692"/>
    </source>
</evidence>
<evidence type="ECO:0000256" key="3">
    <source>
        <dbReference type="ARBA" id="ARBA00022475"/>
    </source>
</evidence>
<dbReference type="InterPro" id="IPR036259">
    <property type="entry name" value="MFS_trans_sf"/>
</dbReference>
<feature type="domain" description="Major facilitator superfamily (MFS) profile" evidence="8">
    <location>
        <begin position="11"/>
        <end position="402"/>
    </location>
</feature>
<comment type="caution">
    <text evidence="9">The sequence shown here is derived from an EMBL/GenBank/DDBJ whole genome shotgun (WGS) entry which is preliminary data.</text>
</comment>
<evidence type="ECO:0000256" key="5">
    <source>
        <dbReference type="ARBA" id="ARBA00022989"/>
    </source>
</evidence>
<sequence>MIMAATSLGPAYHRLWLATALSNLGDGIRMAALPLLAAVMSSDPVVVAGVAVAGQSPWLIFGLFAGAIVDRYDQRRLTVLVDVARVLLLLVLVVALASGVAGVALVYAVAFACGVGETLRDTATATLLPPLVSDADLDRANGGLVNAEVAGNELVGPPLGGYLFGVALVLPFAVNGSALALAAALVFSLPNVFAHKAASSFTSKRQIAADTRAGLRWLARHRRLRTLVVLGALFALMDSVWFPIFVLYVDQILGLPAWAYGGLLGVGAVGGLAGGYLAARLTRSIGSTAVLTSCLMCAAAGQLMLGLTTSASVAAAGLVMTSGAFGVWAVAARTLRQRLTPPELLGRISSASMTIVMGAAPLGALAGGFIAVGWGLTAPILTGVPVLAVSALVCHLTFRERDELG</sequence>
<evidence type="ECO:0000256" key="1">
    <source>
        <dbReference type="ARBA" id="ARBA00004651"/>
    </source>
</evidence>
<accession>A0ABP8BIM8</accession>
<feature type="transmembrane region" description="Helical" evidence="7">
    <location>
        <begin position="45"/>
        <end position="65"/>
    </location>
</feature>
<feature type="transmembrane region" description="Helical" evidence="7">
    <location>
        <begin position="311"/>
        <end position="332"/>
    </location>
</feature>
<keyword evidence="6 7" id="KW-0472">Membrane</keyword>
<feature type="transmembrane region" description="Helical" evidence="7">
    <location>
        <begin position="353"/>
        <end position="374"/>
    </location>
</feature>
<dbReference type="PROSITE" id="PS50850">
    <property type="entry name" value="MFS"/>
    <property type="match status" value="1"/>
</dbReference>
<dbReference type="PANTHER" id="PTHR23513">
    <property type="entry name" value="INTEGRAL MEMBRANE EFFLUX PROTEIN-RELATED"/>
    <property type="match status" value="1"/>
</dbReference>
<feature type="transmembrane region" description="Helical" evidence="7">
    <location>
        <begin position="255"/>
        <end position="278"/>
    </location>
</feature>
<dbReference type="CDD" id="cd06173">
    <property type="entry name" value="MFS_MefA_like"/>
    <property type="match status" value="1"/>
</dbReference>
<dbReference type="Gene3D" id="1.20.1250.20">
    <property type="entry name" value="MFS general substrate transporter like domains"/>
    <property type="match status" value="1"/>
</dbReference>
<keyword evidence="5 7" id="KW-1133">Transmembrane helix</keyword>
<dbReference type="Pfam" id="PF05977">
    <property type="entry name" value="MFS_3"/>
    <property type="match status" value="1"/>
</dbReference>